<name>A0ABW5DMI9_9PROT</name>
<organism evidence="2 3">
    <name type="scientific">Lacibacterium aquatile</name>
    <dbReference type="NCBI Taxonomy" id="1168082"/>
    <lineage>
        <taxon>Bacteria</taxon>
        <taxon>Pseudomonadati</taxon>
        <taxon>Pseudomonadota</taxon>
        <taxon>Alphaproteobacteria</taxon>
        <taxon>Rhodospirillales</taxon>
        <taxon>Rhodospirillaceae</taxon>
    </lineage>
</organism>
<evidence type="ECO:0000313" key="2">
    <source>
        <dbReference type="EMBL" id="MFD2261750.1"/>
    </source>
</evidence>
<feature type="domain" description="CheW-like" evidence="1">
    <location>
        <begin position="4"/>
        <end position="148"/>
    </location>
</feature>
<keyword evidence="3" id="KW-1185">Reference proteome</keyword>
<dbReference type="Pfam" id="PF01584">
    <property type="entry name" value="CheW"/>
    <property type="match status" value="1"/>
</dbReference>
<dbReference type="Gene3D" id="2.40.50.180">
    <property type="entry name" value="CheA-289, Domain 4"/>
    <property type="match status" value="1"/>
</dbReference>
<dbReference type="Gene3D" id="2.30.30.40">
    <property type="entry name" value="SH3 Domains"/>
    <property type="match status" value="1"/>
</dbReference>
<reference evidence="3" key="1">
    <citation type="journal article" date="2019" name="Int. J. Syst. Evol. Microbiol.">
        <title>The Global Catalogue of Microorganisms (GCM) 10K type strain sequencing project: providing services to taxonomists for standard genome sequencing and annotation.</title>
        <authorList>
            <consortium name="The Broad Institute Genomics Platform"/>
            <consortium name="The Broad Institute Genome Sequencing Center for Infectious Disease"/>
            <person name="Wu L."/>
            <person name="Ma J."/>
        </authorList>
    </citation>
    <scope>NUCLEOTIDE SEQUENCE [LARGE SCALE GENOMIC DNA]</scope>
    <source>
        <strain evidence="3">CGMCC 1.19062</strain>
    </source>
</reference>
<comment type="caution">
    <text evidence="2">The sequence shown here is derived from an EMBL/GenBank/DDBJ whole genome shotgun (WGS) entry which is preliminary data.</text>
</comment>
<proteinExistence type="predicted"/>
<gene>
    <name evidence="2" type="ORF">ACFSM5_02545</name>
</gene>
<accession>A0ABW5DMI9</accession>
<dbReference type="EMBL" id="JBHUIP010000003">
    <property type="protein sequence ID" value="MFD2261750.1"/>
    <property type="molecule type" value="Genomic_DNA"/>
</dbReference>
<sequence length="159" mass="17596">MADQTQYLTLGVENETFAVPVTAVREIIDVREIFRLPDAPPYVLGLIDVRERSVPVVDLRLKLGFPQAAKTENTRICVLEIDLGERSLVLGLIADRVFEVTGLDDSAIEPSPDIGVRWRSDYISGIGRRGEKLVIVFDLPRLFSAEETALLAPHLALTA</sequence>
<dbReference type="SMART" id="SM00260">
    <property type="entry name" value="CheW"/>
    <property type="match status" value="1"/>
</dbReference>
<evidence type="ECO:0000259" key="1">
    <source>
        <dbReference type="PROSITE" id="PS50851"/>
    </source>
</evidence>
<dbReference type="RefSeq" id="WP_379874666.1">
    <property type="nucleotide sequence ID" value="NZ_JBHUIP010000003.1"/>
</dbReference>
<dbReference type="PROSITE" id="PS50851">
    <property type="entry name" value="CHEW"/>
    <property type="match status" value="1"/>
</dbReference>
<protein>
    <submittedName>
        <fullName evidence="2">Chemotaxis protein CheW</fullName>
    </submittedName>
</protein>
<dbReference type="Proteomes" id="UP001597295">
    <property type="component" value="Unassembled WGS sequence"/>
</dbReference>
<dbReference type="InterPro" id="IPR039315">
    <property type="entry name" value="CheW"/>
</dbReference>
<evidence type="ECO:0000313" key="3">
    <source>
        <dbReference type="Proteomes" id="UP001597295"/>
    </source>
</evidence>
<dbReference type="PANTHER" id="PTHR22617:SF23">
    <property type="entry name" value="CHEMOTAXIS PROTEIN CHEW"/>
    <property type="match status" value="1"/>
</dbReference>
<dbReference type="PANTHER" id="PTHR22617">
    <property type="entry name" value="CHEMOTAXIS SENSOR HISTIDINE KINASE-RELATED"/>
    <property type="match status" value="1"/>
</dbReference>
<dbReference type="InterPro" id="IPR002545">
    <property type="entry name" value="CheW-lke_dom"/>
</dbReference>
<dbReference type="SUPFAM" id="SSF50341">
    <property type="entry name" value="CheW-like"/>
    <property type="match status" value="1"/>
</dbReference>
<dbReference type="InterPro" id="IPR036061">
    <property type="entry name" value="CheW-like_dom_sf"/>
</dbReference>